<proteinExistence type="predicted"/>
<evidence type="ECO:0000313" key="2">
    <source>
        <dbReference type="Proteomes" id="UP000187203"/>
    </source>
</evidence>
<sequence>MASNGSEQIRCISALVQAYNWQSVVAIYEDDSYRALGAEALFLLLLFSVVHEEQVAELIPLGFFWTIFGFSHVHEMKVVEVVPILVYWSLATVLKALLRPIVGFTHVHEKELLRQYPSLSNGALR</sequence>
<comment type="caution">
    <text evidence="1">The sequence shown here is derived from an EMBL/GenBank/DDBJ whole genome shotgun (WGS) entry which is preliminary data.</text>
</comment>
<organism evidence="1 2">
    <name type="scientific">Corchorus olitorius</name>
    <dbReference type="NCBI Taxonomy" id="93759"/>
    <lineage>
        <taxon>Eukaryota</taxon>
        <taxon>Viridiplantae</taxon>
        <taxon>Streptophyta</taxon>
        <taxon>Embryophyta</taxon>
        <taxon>Tracheophyta</taxon>
        <taxon>Spermatophyta</taxon>
        <taxon>Magnoliopsida</taxon>
        <taxon>eudicotyledons</taxon>
        <taxon>Gunneridae</taxon>
        <taxon>Pentapetalae</taxon>
        <taxon>rosids</taxon>
        <taxon>malvids</taxon>
        <taxon>Malvales</taxon>
        <taxon>Malvaceae</taxon>
        <taxon>Grewioideae</taxon>
        <taxon>Apeibeae</taxon>
        <taxon>Corchorus</taxon>
    </lineage>
</organism>
<dbReference type="AlphaFoldDB" id="A0A1R3GRT0"/>
<keyword evidence="2" id="KW-1185">Reference proteome</keyword>
<accession>A0A1R3GRT0</accession>
<keyword evidence="1" id="KW-0675">Receptor</keyword>
<dbReference type="OrthoDB" id="5984008at2759"/>
<dbReference type="Proteomes" id="UP000187203">
    <property type="component" value="Unassembled WGS sequence"/>
</dbReference>
<dbReference type="Gene3D" id="3.40.50.2300">
    <property type="match status" value="1"/>
</dbReference>
<name>A0A1R3GRT0_9ROSI</name>
<gene>
    <name evidence="1" type="ORF">COLO4_33752</name>
</gene>
<dbReference type="EMBL" id="AWUE01021824">
    <property type="protein sequence ID" value="OMO60771.1"/>
    <property type="molecule type" value="Genomic_DNA"/>
</dbReference>
<reference evidence="2" key="1">
    <citation type="submission" date="2013-09" db="EMBL/GenBank/DDBJ databases">
        <title>Corchorus olitorius genome sequencing.</title>
        <authorList>
            <person name="Alam M."/>
            <person name="Haque M.S."/>
            <person name="Islam M.S."/>
            <person name="Emdad E.M."/>
            <person name="Islam M.M."/>
            <person name="Ahmed B."/>
            <person name="Halim A."/>
            <person name="Hossen Q.M.M."/>
            <person name="Hossain M.Z."/>
            <person name="Ahmed R."/>
            <person name="Khan M.M."/>
            <person name="Islam R."/>
            <person name="Rashid M.M."/>
            <person name="Khan S.A."/>
            <person name="Rahman M.S."/>
            <person name="Alam M."/>
            <person name="Yahiya A.S."/>
            <person name="Khan M.S."/>
            <person name="Azam M.S."/>
            <person name="Haque T."/>
            <person name="Lashkar M.Z.H."/>
            <person name="Akhand A.I."/>
            <person name="Morshed G."/>
            <person name="Roy S."/>
            <person name="Uddin K.S."/>
            <person name="Rabeya T."/>
            <person name="Hossain A.S."/>
            <person name="Chowdhury A."/>
            <person name="Snigdha A.R."/>
            <person name="Mortoza M.S."/>
            <person name="Matin S.A."/>
            <person name="Hoque S.M.E."/>
            <person name="Islam M.K."/>
            <person name="Roy D.K."/>
            <person name="Haider R."/>
            <person name="Moosa M.M."/>
            <person name="Elias S.M."/>
            <person name="Hasan A.M."/>
            <person name="Jahan S."/>
            <person name="Shafiuddin M."/>
            <person name="Mahmood N."/>
            <person name="Shommy N.S."/>
        </authorList>
    </citation>
    <scope>NUCLEOTIDE SEQUENCE [LARGE SCALE GENOMIC DNA]</scope>
    <source>
        <strain evidence="2">cv. O-4</strain>
    </source>
</reference>
<evidence type="ECO:0000313" key="1">
    <source>
        <dbReference type="EMBL" id="OMO60771.1"/>
    </source>
</evidence>
<protein>
    <submittedName>
        <fullName evidence="1">Extracellular ligand-binding receptor</fullName>
    </submittedName>
</protein>